<dbReference type="GO" id="GO:0009279">
    <property type="term" value="C:cell outer membrane"/>
    <property type="evidence" value="ECO:0007669"/>
    <property type="project" value="UniProtKB-SubCell"/>
</dbReference>
<name>A0A502GGV9_9GAMM</name>
<organism evidence="8 9">
    <name type="scientific">Ewingella americana</name>
    <dbReference type="NCBI Taxonomy" id="41202"/>
    <lineage>
        <taxon>Bacteria</taxon>
        <taxon>Pseudomonadati</taxon>
        <taxon>Pseudomonadota</taxon>
        <taxon>Gammaproteobacteria</taxon>
        <taxon>Enterobacterales</taxon>
        <taxon>Yersiniaceae</taxon>
        <taxon>Ewingella</taxon>
    </lineage>
</organism>
<dbReference type="InterPro" id="IPR051723">
    <property type="entry name" value="Bact_OM_Invasion-Related"/>
</dbReference>
<keyword evidence="3" id="KW-0812">Transmembrane</keyword>
<feature type="signal peptide" evidence="6">
    <location>
        <begin position="1"/>
        <end position="26"/>
    </location>
</feature>
<evidence type="ECO:0000256" key="2">
    <source>
        <dbReference type="ARBA" id="ARBA00022452"/>
    </source>
</evidence>
<dbReference type="InterPro" id="IPR027385">
    <property type="entry name" value="Beta-barrel_OMP"/>
</dbReference>
<dbReference type="InterPro" id="IPR006315">
    <property type="entry name" value="OM_autotransptr_brl_dom"/>
</dbReference>
<evidence type="ECO:0000256" key="1">
    <source>
        <dbReference type="ARBA" id="ARBA00004571"/>
    </source>
</evidence>
<evidence type="ECO:0000256" key="5">
    <source>
        <dbReference type="ARBA" id="ARBA00023136"/>
    </source>
</evidence>
<dbReference type="Pfam" id="PF13505">
    <property type="entry name" value="OMP_b-brl"/>
    <property type="match status" value="1"/>
</dbReference>
<dbReference type="OrthoDB" id="6101900at2"/>
<keyword evidence="2" id="KW-1134">Transmembrane beta strand</keyword>
<sequence>MKMLRTGLVLAILSLASLSFSTAAVASAEKTSGVYTALKAGAAITHVASQDLSFDATQDDSAEQFAFANKDKTAFAAAIAAGYDFSAVSSLPIRAELEYTIRADVSNVSRSDFKDYGQLANHTKVGIQTLMVNTYYDFDTGTAWTPYVTAGLGLSHLSLDQYISSNEGAGDSRSHSVDNFAWSAGVGVAYAINDNWSLDLSYKYLDAGDITATKTDEDGATSSAKADITSQDVLFGVRYYF</sequence>
<evidence type="ECO:0000256" key="3">
    <source>
        <dbReference type="ARBA" id="ARBA00022692"/>
    </source>
</evidence>
<dbReference type="PANTHER" id="PTHR35892">
    <property type="entry name" value="OUTER MEMBRANE PROTEIN PAGN-RELATED"/>
    <property type="match status" value="1"/>
</dbReference>
<evidence type="ECO:0000259" key="7">
    <source>
        <dbReference type="Pfam" id="PF13505"/>
    </source>
</evidence>
<proteinExistence type="predicted"/>
<keyword evidence="9" id="KW-1185">Reference proteome</keyword>
<reference evidence="8 9" key="1">
    <citation type="journal article" date="2019" name="Environ. Microbiol.">
        <title>Species interactions and distinct microbial communities in high Arctic permafrost affected cryosols are associated with the CH4 and CO2 gas fluxes.</title>
        <authorList>
            <person name="Altshuler I."/>
            <person name="Hamel J."/>
            <person name="Turney S."/>
            <person name="Magnuson E."/>
            <person name="Levesque R."/>
            <person name="Greer C."/>
            <person name="Whyte L.G."/>
        </authorList>
    </citation>
    <scope>NUCLEOTIDE SEQUENCE [LARGE SCALE GENOMIC DNA]</scope>
    <source>
        <strain evidence="8 9">E4</strain>
    </source>
</reference>
<gene>
    <name evidence="8" type="ORF">EAH77_15465</name>
</gene>
<dbReference type="SUPFAM" id="SSF56925">
    <property type="entry name" value="OMPA-like"/>
    <property type="match status" value="1"/>
</dbReference>
<comment type="caution">
    <text evidence="8">The sequence shown here is derived from an EMBL/GenBank/DDBJ whole genome shotgun (WGS) entry which is preliminary data.</text>
</comment>
<dbReference type="RefSeq" id="WP_140473690.1">
    <property type="nucleotide sequence ID" value="NZ_RCZD01000008.1"/>
</dbReference>
<feature type="chain" id="PRO_5021208248" evidence="6">
    <location>
        <begin position="27"/>
        <end position="241"/>
    </location>
</feature>
<keyword evidence="5" id="KW-0472">Membrane</keyword>
<dbReference type="Gene3D" id="2.40.160.20">
    <property type="match status" value="1"/>
</dbReference>
<accession>A0A502GGV9</accession>
<protein>
    <submittedName>
        <fullName evidence="8">Porin family protein</fullName>
    </submittedName>
</protein>
<evidence type="ECO:0000256" key="4">
    <source>
        <dbReference type="ARBA" id="ARBA00022729"/>
    </source>
</evidence>
<dbReference type="PANTHER" id="PTHR35892:SF2">
    <property type="entry name" value="OUTER MEMBRANE PROTEIN PAGN"/>
    <property type="match status" value="1"/>
</dbReference>
<dbReference type="Proteomes" id="UP000317663">
    <property type="component" value="Unassembled WGS sequence"/>
</dbReference>
<keyword evidence="4 6" id="KW-0732">Signal</keyword>
<dbReference type="NCBIfam" id="TIGR01414">
    <property type="entry name" value="autotrans_barl"/>
    <property type="match status" value="1"/>
</dbReference>
<evidence type="ECO:0000313" key="8">
    <source>
        <dbReference type="EMBL" id="TPG59963.1"/>
    </source>
</evidence>
<feature type="domain" description="Outer membrane protein beta-barrel" evidence="7">
    <location>
        <begin position="14"/>
        <end position="241"/>
    </location>
</feature>
<comment type="subcellular location">
    <subcellularLocation>
        <location evidence="1">Cell outer membrane</location>
        <topology evidence="1">Multi-pass membrane protein</topology>
    </subcellularLocation>
</comment>
<evidence type="ECO:0000256" key="6">
    <source>
        <dbReference type="SAM" id="SignalP"/>
    </source>
</evidence>
<dbReference type="AlphaFoldDB" id="A0A502GGV9"/>
<evidence type="ECO:0000313" key="9">
    <source>
        <dbReference type="Proteomes" id="UP000317663"/>
    </source>
</evidence>
<dbReference type="InterPro" id="IPR011250">
    <property type="entry name" value="OMP/PagP_B-barrel"/>
</dbReference>
<dbReference type="EMBL" id="RCZD01000008">
    <property type="protein sequence ID" value="TPG59963.1"/>
    <property type="molecule type" value="Genomic_DNA"/>
</dbReference>